<dbReference type="Pfam" id="PF02996">
    <property type="entry name" value="Prefoldin"/>
    <property type="match status" value="1"/>
</dbReference>
<dbReference type="SUPFAM" id="SSF46579">
    <property type="entry name" value="Prefoldin"/>
    <property type="match status" value="1"/>
</dbReference>
<dbReference type="CDD" id="cd23156">
    <property type="entry name" value="Prefoldin_3"/>
    <property type="match status" value="1"/>
</dbReference>
<organism evidence="5 6">
    <name type="scientific">Ectocarpus siliculosus</name>
    <name type="common">Brown alga</name>
    <name type="synonym">Conferva siliculosa</name>
    <dbReference type="NCBI Taxonomy" id="2880"/>
    <lineage>
        <taxon>Eukaryota</taxon>
        <taxon>Sar</taxon>
        <taxon>Stramenopiles</taxon>
        <taxon>Ochrophyta</taxon>
        <taxon>PX clade</taxon>
        <taxon>Phaeophyceae</taxon>
        <taxon>Ectocarpales</taxon>
        <taxon>Ectocarpaceae</taxon>
        <taxon>Ectocarpus</taxon>
    </lineage>
</organism>
<dbReference type="EMBL" id="FN649742">
    <property type="protein sequence ID" value="CBJ27267.1"/>
    <property type="molecule type" value="Genomic_DNA"/>
</dbReference>
<dbReference type="GO" id="GO:0015631">
    <property type="term" value="F:tubulin binding"/>
    <property type="evidence" value="ECO:0007669"/>
    <property type="project" value="TreeGrafter"/>
</dbReference>
<dbReference type="EMBL" id="FN648852">
    <property type="protein sequence ID" value="CBJ27267.1"/>
    <property type="molecule type" value="Genomic_DNA"/>
</dbReference>
<dbReference type="InterPro" id="IPR004127">
    <property type="entry name" value="Prefoldin_subunit_alpha"/>
</dbReference>
<dbReference type="Gene3D" id="1.10.287.370">
    <property type="match status" value="1"/>
</dbReference>
<dbReference type="FunFam" id="1.10.287.370:FF:000001">
    <property type="entry name" value="Prefoldin subunit 3"/>
    <property type="match status" value="1"/>
</dbReference>
<dbReference type="STRING" id="2880.D7G5B3"/>
<proteinExistence type="inferred from homology"/>
<sequence length="208" mass="23929">MSEMAMAKAAPEKEVDTALLVTRKNPRGIPEVVFIDDVVQFLARLGVEEVETPIGAFNELYSKYKLMESNMDKAKQSMKDKVPEIERSLELVRHLQERQDKEETVKTNYSLADTVFAKAELKCDGRVCIWLGASVMVEYTYKEALELLERNLATALEKKKTTQEDLEFLRNQSITVEVNMARLYNYDVLRRRKAEEAKKRKEEAKSAA</sequence>
<feature type="coiled-coil region" evidence="4">
    <location>
        <begin position="145"/>
        <end position="172"/>
    </location>
</feature>
<evidence type="ECO:0000256" key="1">
    <source>
        <dbReference type="ARBA" id="ARBA00010048"/>
    </source>
</evidence>
<dbReference type="Proteomes" id="UP000002630">
    <property type="component" value="Linkage Group LG17"/>
</dbReference>
<comment type="similarity">
    <text evidence="1 3">Belongs to the prefoldin subunit alpha family.</text>
</comment>
<dbReference type="eggNOG" id="KOG3313">
    <property type="taxonomic scope" value="Eukaryota"/>
</dbReference>
<dbReference type="GO" id="GO:0016272">
    <property type="term" value="C:prefoldin complex"/>
    <property type="evidence" value="ECO:0007669"/>
    <property type="project" value="UniProtKB-UniRule"/>
</dbReference>
<evidence type="ECO:0000256" key="3">
    <source>
        <dbReference type="PIRNR" id="PIRNR016396"/>
    </source>
</evidence>
<name>D7G5B3_ECTSI</name>
<protein>
    <recommendedName>
        <fullName evidence="3">Prefoldin subunit 3</fullName>
    </recommendedName>
</protein>
<evidence type="ECO:0000313" key="6">
    <source>
        <dbReference type="Proteomes" id="UP000002630"/>
    </source>
</evidence>
<dbReference type="OrthoDB" id="6375174at2759"/>
<comment type="function">
    <text evidence="3">Binds specifically to cytosolic chaperonin (c-CPN) and transfers target proteins to it. Binds to nascent polypeptide chain and promotes folding in an environment in which there are many competing pathways for nonnative proteins.</text>
</comment>
<reference evidence="5 6" key="1">
    <citation type="journal article" date="2010" name="Nature">
        <title>The Ectocarpus genome and the independent evolution of multicellularity in brown algae.</title>
        <authorList>
            <person name="Cock J.M."/>
            <person name="Sterck L."/>
            <person name="Rouze P."/>
            <person name="Scornet D."/>
            <person name="Allen A.E."/>
            <person name="Amoutzias G."/>
            <person name="Anthouard V."/>
            <person name="Artiguenave F."/>
            <person name="Aury J.M."/>
            <person name="Badger J.H."/>
            <person name="Beszteri B."/>
            <person name="Billiau K."/>
            <person name="Bonnet E."/>
            <person name="Bothwell J.H."/>
            <person name="Bowler C."/>
            <person name="Boyen C."/>
            <person name="Brownlee C."/>
            <person name="Carrano C.J."/>
            <person name="Charrier B."/>
            <person name="Cho G.Y."/>
            <person name="Coelho S.M."/>
            <person name="Collen J."/>
            <person name="Corre E."/>
            <person name="Da Silva C."/>
            <person name="Delage L."/>
            <person name="Delaroque N."/>
            <person name="Dittami S.M."/>
            <person name="Doulbeau S."/>
            <person name="Elias M."/>
            <person name="Farnham G."/>
            <person name="Gachon C.M."/>
            <person name="Gschloessl B."/>
            <person name="Heesch S."/>
            <person name="Jabbari K."/>
            <person name="Jubin C."/>
            <person name="Kawai H."/>
            <person name="Kimura K."/>
            <person name="Kloareg B."/>
            <person name="Kupper F.C."/>
            <person name="Lang D."/>
            <person name="Le Bail A."/>
            <person name="Leblanc C."/>
            <person name="Lerouge P."/>
            <person name="Lohr M."/>
            <person name="Lopez P.J."/>
            <person name="Martens C."/>
            <person name="Maumus F."/>
            <person name="Michel G."/>
            <person name="Miranda-Saavedra D."/>
            <person name="Morales J."/>
            <person name="Moreau H."/>
            <person name="Motomura T."/>
            <person name="Nagasato C."/>
            <person name="Napoli C.A."/>
            <person name="Nelson D.R."/>
            <person name="Nyvall-Collen P."/>
            <person name="Peters A.F."/>
            <person name="Pommier C."/>
            <person name="Potin P."/>
            <person name="Poulain J."/>
            <person name="Quesneville H."/>
            <person name="Read B."/>
            <person name="Rensing S.A."/>
            <person name="Ritter A."/>
            <person name="Rousvoal S."/>
            <person name="Samanta M."/>
            <person name="Samson G."/>
            <person name="Schroeder D.C."/>
            <person name="Segurens B."/>
            <person name="Strittmatter M."/>
            <person name="Tonon T."/>
            <person name="Tregear J.W."/>
            <person name="Valentin K."/>
            <person name="von Dassow P."/>
            <person name="Yamagishi T."/>
            <person name="Van de Peer Y."/>
            <person name="Wincker P."/>
        </authorList>
    </citation>
    <scope>NUCLEOTIDE SEQUENCE [LARGE SCALE GENOMIC DNA]</scope>
    <source>
        <strain evidence="6">Ec32 / CCAP1310/4</strain>
    </source>
</reference>
<dbReference type="FunCoup" id="D7G5B3">
    <property type="interactions" value="427"/>
</dbReference>
<evidence type="ECO:0000313" key="5">
    <source>
        <dbReference type="EMBL" id="CBJ27267.1"/>
    </source>
</evidence>
<evidence type="ECO:0000256" key="4">
    <source>
        <dbReference type="SAM" id="Coils"/>
    </source>
</evidence>
<evidence type="ECO:0000256" key="2">
    <source>
        <dbReference type="ARBA" id="ARBA00023186"/>
    </source>
</evidence>
<dbReference type="GO" id="GO:0007017">
    <property type="term" value="P:microtubule-based process"/>
    <property type="evidence" value="ECO:0007669"/>
    <property type="project" value="TreeGrafter"/>
</dbReference>
<dbReference type="AlphaFoldDB" id="D7G5B3"/>
<dbReference type="InterPro" id="IPR016655">
    <property type="entry name" value="PFD3"/>
</dbReference>
<accession>D7G5B3</accession>
<comment type="subunit">
    <text evidence="3">Heterohexamer of two PFD-alpha type and four PFD-beta type subunits.</text>
</comment>
<dbReference type="InParanoid" id="D7G5B3"/>
<dbReference type="GO" id="GO:0005737">
    <property type="term" value="C:cytoplasm"/>
    <property type="evidence" value="ECO:0007669"/>
    <property type="project" value="TreeGrafter"/>
</dbReference>
<dbReference type="GO" id="GO:0006457">
    <property type="term" value="P:protein folding"/>
    <property type="evidence" value="ECO:0007669"/>
    <property type="project" value="UniProtKB-UniRule"/>
</dbReference>
<dbReference type="OMA" id="YNWDVAQ"/>
<keyword evidence="4" id="KW-0175">Coiled coil</keyword>
<dbReference type="PIRSF" id="PIRSF016396">
    <property type="entry name" value="Prefoldin_subunit_3"/>
    <property type="match status" value="1"/>
</dbReference>
<dbReference type="PANTHER" id="PTHR12409">
    <property type="entry name" value="PREFOLDIN SUBUNIT 3"/>
    <property type="match status" value="1"/>
</dbReference>
<keyword evidence="2 3" id="KW-0143">Chaperone</keyword>
<dbReference type="PANTHER" id="PTHR12409:SF0">
    <property type="entry name" value="PREFOLDIN SUBUNIT 3"/>
    <property type="match status" value="1"/>
</dbReference>
<dbReference type="InterPro" id="IPR009053">
    <property type="entry name" value="Prefoldin"/>
</dbReference>
<dbReference type="GO" id="GO:0007021">
    <property type="term" value="P:tubulin complex assembly"/>
    <property type="evidence" value="ECO:0007669"/>
    <property type="project" value="TreeGrafter"/>
</dbReference>
<gene>
    <name evidence="5" type="ORF">Esi_0063_0108</name>
</gene>
<keyword evidence="6" id="KW-1185">Reference proteome</keyword>